<evidence type="ECO:0000256" key="1">
    <source>
        <dbReference type="SAM" id="Phobius"/>
    </source>
</evidence>
<keyword evidence="1" id="KW-0812">Transmembrane</keyword>
<dbReference type="Proteomes" id="UP000235023">
    <property type="component" value="Unassembled WGS sequence"/>
</dbReference>
<sequence length="66" mass="8111">MVYPCLGIYTLMFFLRLFAYSFYISCVDAIFRSIHYRRLCYSNRLDWIMGIYLFYICMYSCMDVMC</sequence>
<organism evidence="2 3">
    <name type="scientific">Aspergillus taichungensis</name>
    <dbReference type="NCBI Taxonomy" id="482145"/>
    <lineage>
        <taxon>Eukaryota</taxon>
        <taxon>Fungi</taxon>
        <taxon>Dikarya</taxon>
        <taxon>Ascomycota</taxon>
        <taxon>Pezizomycotina</taxon>
        <taxon>Eurotiomycetes</taxon>
        <taxon>Eurotiomycetidae</taxon>
        <taxon>Eurotiales</taxon>
        <taxon>Aspergillaceae</taxon>
        <taxon>Aspergillus</taxon>
        <taxon>Aspergillus subgen. Circumdati</taxon>
    </lineage>
</organism>
<keyword evidence="1" id="KW-0472">Membrane</keyword>
<dbReference type="AlphaFoldDB" id="A0A2J5HWQ4"/>
<dbReference type="EMBL" id="KZ559534">
    <property type="protein sequence ID" value="PLN81663.1"/>
    <property type="molecule type" value="Genomic_DNA"/>
</dbReference>
<feature type="transmembrane region" description="Helical" evidence="1">
    <location>
        <begin position="6"/>
        <end position="26"/>
    </location>
</feature>
<name>A0A2J5HWQ4_9EURO</name>
<evidence type="ECO:0000313" key="3">
    <source>
        <dbReference type="Proteomes" id="UP000235023"/>
    </source>
</evidence>
<accession>A0A2J5HWQ4</accession>
<feature type="transmembrane region" description="Helical" evidence="1">
    <location>
        <begin position="47"/>
        <end position="65"/>
    </location>
</feature>
<reference evidence="3" key="1">
    <citation type="submission" date="2017-12" db="EMBL/GenBank/DDBJ databases">
        <authorList>
            <consortium name="DOE Joint Genome Institute"/>
            <person name="Mondo S.J."/>
            <person name="Kjaerbolling I."/>
            <person name="Vesth T.C."/>
            <person name="Frisvad J.C."/>
            <person name="Nybo J.L."/>
            <person name="Theobald S."/>
            <person name="Kuo A."/>
            <person name="Bowyer P."/>
            <person name="Matsuda Y."/>
            <person name="Lyhne E.K."/>
            <person name="Kogle M.E."/>
            <person name="Clum A."/>
            <person name="Lipzen A."/>
            <person name="Salamov A."/>
            <person name="Ngan C.Y."/>
            <person name="Daum C."/>
            <person name="Chiniquy J."/>
            <person name="Barry K."/>
            <person name="LaButti K."/>
            <person name="Haridas S."/>
            <person name="Simmons B.A."/>
            <person name="Magnuson J.K."/>
            <person name="Mortensen U.H."/>
            <person name="Larsen T.O."/>
            <person name="Grigoriev I.V."/>
            <person name="Baker S.E."/>
            <person name="Andersen M.R."/>
            <person name="Nordberg H.P."/>
            <person name="Cantor M.N."/>
            <person name="Hua S.X."/>
        </authorList>
    </citation>
    <scope>NUCLEOTIDE SEQUENCE [LARGE SCALE GENOMIC DNA]</scope>
    <source>
        <strain evidence="3">IBT 19404</strain>
    </source>
</reference>
<evidence type="ECO:0000313" key="2">
    <source>
        <dbReference type="EMBL" id="PLN81663.1"/>
    </source>
</evidence>
<gene>
    <name evidence="2" type="ORF">BDW42DRAFT_168378</name>
</gene>
<keyword evidence="3" id="KW-1185">Reference proteome</keyword>
<proteinExistence type="predicted"/>
<keyword evidence="1" id="KW-1133">Transmembrane helix</keyword>
<protein>
    <submittedName>
        <fullName evidence="2">Uncharacterized protein</fullName>
    </submittedName>
</protein>